<dbReference type="AlphaFoldDB" id="X1C2X2"/>
<proteinExistence type="predicted"/>
<evidence type="ECO:0008006" key="2">
    <source>
        <dbReference type="Google" id="ProtNLM"/>
    </source>
</evidence>
<dbReference type="SUPFAM" id="SSF56935">
    <property type="entry name" value="Porins"/>
    <property type="match status" value="1"/>
</dbReference>
<name>X1C2X2_9ZZZZ</name>
<evidence type="ECO:0000313" key="1">
    <source>
        <dbReference type="EMBL" id="GAG87707.1"/>
    </source>
</evidence>
<reference evidence="1" key="1">
    <citation type="journal article" date="2014" name="Front. Microbiol.">
        <title>High frequency of phylogenetically diverse reductive dehalogenase-homologous genes in deep subseafloor sedimentary metagenomes.</title>
        <authorList>
            <person name="Kawai M."/>
            <person name="Futagami T."/>
            <person name="Toyoda A."/>
            <person name="Takaki Y."/>
            <person name="Nishi S."/>
            <person name="Hori S."/>
            <person name="Arai W."/>
            <person name="Tsubouchi T."/>
            <person name="Morono Y."/>
            <person name="Uchiyama I."/>
            <person name="Ito T."/>
            <person name="Fujiyama A."/>
            <person name="Inagaki F."/>
            <person name="Takami H."/>
        </authorList>
    </citation>
    <scope>NUCLEOTIDE SEQUENCE</scope>
    <source>
        <strain evidence="1">Expedition CK06-06</strain>
    </source>
</reference>
<accession>X1C2X2</accession>
<sequence length="159" mass="18096">HFLLPLRDFTNSFIISYHSGLPYTPEDFAGNQLGDVNSARMPGFWNIDWKFSRYIRIGSAKLALTGLINNLLNTKQITDVYNTTGSPDEHGYPDPLLSQFGSISIISSRYSPQADHDHNGLITPVEMRDEYIAARDDLYEDPTNWKNPFRLRIGIGIEF</sequence>
<protein>
    <recommendedName>
        <fullName evidence="2">TonB-dependent receptor-like beta-barrel domain-containing protein</fullName>
    </recommendedName>
</protein>
<organism evidence="1">
    <name type="scientific">marine sediment metagenome</name>
    <dbReference type="NCBI Taxonomy" id="412755"/>
    <lineage>
        <taxon>unclassified sequences</taxon>
        <taxon>metagenomes</taxon>
        <taxon>ecological metagenomes</taxon>
    </lineage>
</organism>
<dbReference type="EMBL" id="BART01016914">
    <property type="protein sequence ID" value="GAG87707.1"/>
    <property type="molecule type" value="Genomic_DNA"/>
</dbReference>
<comment type="caution">
    <text evidence="1">The sequence shown here is derived from an EMBL/GenBank/DDBJ whole genome shotgun (WGS) entry which is preliminary data.</text>
</comment>
<gene>
    <name evidence="1" type="ORF">S01H4_32374</name>
</gene>
<feature type="non-terminal residue" evidence="1">
    <location>
        <position position="1"/>
    </location>
</feature>